<dbReference type="GO" id="GO:0008986">
    <property type="term" value="F:pyruvate, water dikinase activity"/>
    <property type="evidence" value="ECO:0007669"/>
    <property type="project" value="InterPro"/>
</dbReference>
<keyword evidence="6" id="KW-0808">Transferase</keyword>
<keyword evidence="2" id="KW-0547">Nucleotide-binding</keyword>
<dbReference type="InterPro" id="IPR036918">
    <property type="entry name" value="Pyrv_Knase_C_sf"/>
</dbReference>
<accession>K1T3H0</accession>
<organism evidence="6">
    <name type="scientific">human gut metagenome</name>
    <dbReference type="NCBI Taxonomy" id="408170"/>
    <lineage>
        <taxon>unclassified sequences</taxon>
        <taxon>metagenomes</taxon>
        <taxon>organismal metagenomes</taxon>
    </lineage>
</organism>
<dbReference type="PANTHER" id="PTHR43030">
    <property type="entry name" value="PHOSPHOENOLPYRUVATE SYNTHASE"/>
    <property type="match status" value="1"/>
</dbReference>
<dbReference type="InterPro" id="IPR036637">
    <property type="entry name" value="Phosphohistidine_dom_sf"/>
</dbReference>
<dbReference type="InterPro" id="IPR008279">
    <property type="entry name" value="PEP-util_enz_mobile_dom"/>
</dbReference>
<keyword evidence="3" id="KW-0067">ATP-binding</keyword>
<evidence type="ECO:0000259" key="5">
    <source>
        <dbReference type="Pfam" id="PF02887"/>
    </source>
</evidence>
<dbReference type="InterPro" id="IPR006319">
    <property type="entry name" value="PEP_synth"/>
</dbReference>
<dbReference type="PANTHER" id="PTHR43030:SF1">
    <property type="entry name" value="PHOSPHOENOLPYRUVATE SYNTHASE"/>
    <property type="match status" value="1"/>
</dbReference>
<evidence type="ECO:0000313" key="6">
    <source>
        <dbReference type="EMBL" id="EKC64368.1"/>
    </source>
</evidence>
<feature type="domain" description="Pyruvate kinase C-terminal" evidence="5">
    <location>
        <begin position="2"/>
        <end position="47"/>
    </location>
</feature>
<keyword evidence="6" id="KW-0418">Kinase</keyword>
<dbReference type="SUPFAM" id="SSF52935">
    <property type="entry name" value="PK C-terminal domain-like"/>
    <property type="match status" value="1"/>
</dbReference>
<evidence type="ECO:0000256" key="2">
    <source>
        <dbReference type="ARBA" id="ARBA00022741"/>
    </source>
</evidence>
<evidence type="ECO:0000256" key="3">
    <source>
        <dbReference type="ARBA" id="ARBA00022840"/>
    </source>
</evidence>
<dbReference type="SUPFAM" id="SSF52009">
    <property type="entry name" value="Phosphohistidine domain"/>
    <property type="match status" value="1"/>
</dbReference>
<dbReference type="GO" id="GO:0005524">
    <property type="term" value="F:ATP binding"/>
    <property type="evidence" value="ECO:0007669"/>
    <property type="project" value="UniProtKB-KW"/>
</dbReference>
<evidence type="ECO:0000259" key="4">
    <source>
        <dbReference type="Pfam" id="PF00391"/>
    </source>
</evidence>
<feature type="domain" description="PEP-utilising enzyme mobile" evidence="4">
    <location>
        <begin position="83"/>
        <end position="152"/>
    </location>
</feature>
<dbReference type="InterPro" id="IPR015795">
    <property type="entry name" value="Pyrv_Knase_C"/>
</dbReference>
<dbReference type="Pfam" id="PF02887">
    <property type="entry name" value="PK_C"/>
    <property type="match status" value="1"/>
</dbReference>
<dbReference type="Gene3D" id="3.50.30.10">
    <property type="entry name" value="Phosphohistidine domain"/>
    <property type="match status" value="1"/>
</dbReference>
<reference evidence="6" key="1">
    <citation type="journal article" date="2013" name="Environ. Microbiol.">
        <title>Microbiota from the distal guts of lean and obese adolescents exhibit partial functional redundancy besides clear differences in community structure.</title>
        <authorList>
            <person name="Ferrer M."/>
            <person name="Ruiz A."/>
            <person name="Lanza F."/>
            <person name="Haange S.B."/>
            <person name="Oberbach A."/>
            <person name="Till H."/>
            <person name="Bargiela R."/>
            <person name="Campoy C."/>
            <person name="Segura M.T."/>
            <person name="Richter M."/>
            <person name="von Bergen M."/>
            <person name="Seifert J."/>
            <person name="Suarez A."/>
        </authorList>
    </citation>
    <scope>NUCLEOTIDE SEQUENCE</scope>
</reference>
<comment type="caution">
    <text evidence="6">The sequence shown here is derived from an EMBL/GenBank/DDBJ whole genome shotgun (WGS) entry which is preliminary data.</text>
</comment>
<gene>
    <name evidence="6" type="ORF">OBE_07001</name>
</gene>
<dbReference type="EMBL" id="AJWZ01004805">
    <property type="protein sequence ID" value="EKC64368.1"/>
    <property type="molecule type" value="Genomic_DNA"/>
</dbReference>
<proteinExistence type="inferred from homology"/>
<dbReference type="Gene3D" id="3.40.1380.20">
    <property type="entry name" value="Pyruvate kinase, C-terminal domain"/>
    <property type="match status" value="1"/>
</dbReference>
<dbReference type="AlphaFoldDB" id="K1T3H0"/>
<sequence length="159" mass="16439">MSDSDSLFDHAVTRAMEEGILKDGDLIVITAGLPLGVSGTTNMMKVHIVGDVLLKGKGATAKAVTAPVCVCKNEEDAIKLCHSGDILVIPKTSNNIMAVLKSAAGIVVEDTNPDCHADVVGQALDIPVIYGAENASNVLKSGVTVTIDAEKGLIRSSNN</sequence>
<keyword evidence="6" id="KW-0670">Pyruvate</keyword>
<protein>
    <submittedName>
        <fullName evidence="6">Pyruvate kinase</fullName>
    </submittedName>
</protein>
<name>K1T3H0_9ZZZZ</name>
<dbReference type="Pfam" id="PF00391">
    <property type="entry name" value="PEP-utilizers"/>
    <property type="match status" value="1"/>
</dbReference>
<evidence type="ECO:0000256" key="1">
    <source>
        <dbReference type="ARBA" id="ARBA00007837"/>
    </source>
</evidence>
<comment type="similarity">
    <text evidence="1">Belongs to the PEP-utilizing enzyme family.</text>
</comment>